<name>A0A2K8U2N8_9GAMM</name>
<dbReference type="PANTHER" id="PTHR42927:SF1">
    <property type="entry name" value="HELICASE SUPERFAMILY 1 AND 2 DOMAIN-CONTAINING PROTEIN"/>
    <property type="match status" value="1"/>
</dbReference>
<dbReference type="Gene3D" id="3.90.1570.50">
    <property type="match status" value="1"/>
</dbReference>
<dbReference type="Pfam" id="PF04313">
    <property type="entry name" value="HSDR_N"/>
    <property type="match status" value="1"/>
</dbReference>
<dbReference type="KEGG" id="tsy:THSYN_01040"/>
<dbReference type="GO" id="GO:0003677">
    <property type="term" value="F:DNA binding"/>
    <property type="evidence" value="ECO:0007669"/>
    <property type="project" value="UniProtKB-KW"/>
</dbReference>
<dbReference type="AlphaFoldDB" id="A0A2K8U2N8"/>
<evidence type="ECO:0000313" key="3">
    <source>
        <dbReference type="EMBL" id="AUB79679.1"/>
    </source>
</evidence>
<dbReference type="PANTHER" id="PTHR42927">
    <property type="entry name" value="HELICASE SUPERFAMILY 1 AND 2 DOMAIN-CONTAINING PROTEIN"/>
    <property type="match status" value="1"/>
</dbReference>
<dbReference type="RefSeq" id="WP_100917497.1">
    <property type="nucleotide sequence ID" value="NZ_CP020370.1"/>
</dbReference>
<dbReference type="GO" id="GO:0005524">
    <property type="term" value="F:ATP binding"/>
    <property type="evidence" value="ECO:0007669"/>
    <property type="project" value="UniProtKB-KW"/>
</dbReference>
<dbReference type="GO" id="GO:0009035">
    <property type="term" value="F:type I site-specific deoxyribonuclease activity"/>
    <property type="evidence" value="ECO:0007669"/>
    <property type="project" value="UniProtKB-EC"/>
</dbReference>
<evidence type="ECO:0000259" key="2">
    <source>
        <dbReference type="Pfam" id="PF04313"/>
    </source>
</evidence>
<protein>
    <recommendedName>
        <fullName evidence="2">Restriction endonuclease type I HsdR N-terminal domain-containing protein</fullName>
    </recommendedName>
</protein>
<feature type="region of interest" description="Disordered" evidence="1">
    <location>
        <begin position="366"/>
        <end position="420"/>
    </location>
</feature>
<evidence type="ECO:0000313" key="4">
    <source>
        <dbReference type="Proteomes" id="UP000232638"/>
    </source>
</evidence>
<keyword evidence="4" id="KW-1185">Reference proteome</keyword>
<sequence>MSQTNEHAFESYCEQMLLTQGGWERGNLAEWDRHLALFPARVCAFLEDSQPVLWQKLHDLHGDALGTRVAAALAKELDLKGMLHVLRRGFKFHGKTLRMAYFKPAHGLNATVVELFGKNPLTVTRQVPCHAKGGETLDMLLALNGLPIGSCELKNPGTGQTWRHAVKQYREDRDPNAPLFQCKARALVHFAVDPDEVHMTTRLLGERTRFLPFNRGSDPGTIRCGAGNPAHPSGYRTGHFWEEVLAREGLLEILGSFMFIERKDGEAGGRQGQGPGTKIVITTLQMFPFVLRGLLRAAGAASVDAPSASAREQADAWKAQIAGRRYAIIVDEAHSSQTGETAREMKAILGAGSGLSDLEGEALPAAAEDEPDGTLANDRHDGLVAGPMPGQDAPAPASDWQDGYEHAAERRSLVPGGLRP</sequence>
<feature type="compositionally biased region" description="Basic and acidic residues" evidence="1">
    <location>
        <begin position="403"/>
        <end position="412"/>
    </location>
</feature>
<evidence type="ECO:0000256" key="1">
    <source>
        <dbReference type="SAM" id="MobiDB-lite"/>
    </source>
</evidence>
<dbReference type="EMBL" id="CP020370">
    <property type="protein sequence ID" value="AUB79679.1"/>
    <property type="molecule type" value="Genomic_DNA"/>
</dbReference>
<reference evidence="3 4" key="1">
    <citation type="submission" date="2017-03" db="EMBL/GenBank/DDBJ databases">
        <title>Complete genome sequence of Candidatus 'Thiodictyon syntrophicum' sp. nov. strain Cad16T, a photolithoautotroph purple sulfur bacterium isolated from an alpine meromictic lake.</title>
        <authorList>
            <person name="Luedin S.M."/>
            <person name="Pothier J.F."/>
            <person name="Danza F."/>
            <person name="Storelli N."/>
            <person name="Wittwer M."/>
            <person name="Tonolla M."/>
        </authorList>
    </citation>
    <scope>NUCLEOTIDE SEQUENCE [LARGE SCALE GENOMIC DNA]</scope>
    <source>
        <strain evidence="3 4">Cad16T</strain>
    </source>
</reference>
<dbReference type="GO" id="GO:0009307">
    <property type="term" value="P:DNA restriction-modification system"/>
    <property type="evidence" value="ECO:0007669"/>
    <property type="project" value="UniProtKB-KW"/>
</dbReference>
<dbReference type="InterPro" id="IPR007409">
    <property type="entry name" value="Restrct_endonuc_type1_HsdR_N"/>
</dbReference>
<feature type="domain" description="Restriction endonuclease type I HsdR N-terminal" evidence="2">
    <location>
        <begin position="117"/>
        <end position="201"/>
    </location>
</feature>
<organism evidence="3 4">
    <name type="scientific">Candidatus Thiodictyon syntrophicum</name>
    <dbReference type="NCBI Taxonomy" id="1166950"/>
    <lineage>
        <taxon>Bacteria</taxon>
        <taxon>Pseudomonadati</taxon>
        <taxon>Pseudomonadota</taxon>
        <taxon>Gammaproteobacteria</taxon>
        <taxon>Chromatiales</taxon>
        <taxon>Chromatiaceae</taxon>
        <taxon>Thiodictyon</taxon>
    </lineage>
</organism>
<proteinExistence type="predicted"/>
<accession>A0A2K8U2N8</accession>
<dbReference type="OrthoDB" id="9758243at2"/>
<dbReference type="Proteomes" id="UP000232638">
    <property type="component" value="Chromosome"/>
</dbReference>
<gene>
    <name evidence="3" type="ORF">THSYN_01040</name>
</gene>